<reference evidence="2 3" key="1">
    <citation type="journal article" date="2018" name="Sci. Rep.">
        <title>Genomic signatures of local adaptation to the degree of environmental predictability in rotifers.</title>
        <authorList>
            <person name="Franch-Gras L."/>
            <person name="Hahn C."/>
            <person name="Garcia-Roger E.M."/>
            <person name="Carmona M.J."/>
            <person name="Serra M."/>
            <person name="Gomez A."/>
        </authorList>
    </citation>
    <scope>NUCLEOTIDE SEQUENCE [LARGE SCALE GENOMIC DNA]</scope>
    <source>
        <strain evidence="2">HYR1</strain>
    </source>
</reference>
<accession>A0A3M7RPX7</accession>
<dbReference type="OrthoDB" id="10368786at2759"/>
<gene>
    <name evidence="2" type="ORF">BpHYR1_011876</name>
</gene>
<feature type="signal peptide" evidence="1">
    <location>
        <begin position="1"/>
        <end position="17"/>
    </location>
</feature>
<feature type="chain" id="PRO_5018335568" evidence="1">
    <location>
        <begin position="18"/>
        <end position="202"/>
    </location>
</feature>
<keyword evidence="1" id="KW-0732">Signal</keyword>
<evidence type="ECO:0000256" key="1">
    <source>
        <dbReference type="SAM" id="SignalP"/>
    </source>
</evidence>
<dbReference type="EMBL" id="REGN01002895">
    <property type="protein sequence ID" value="RNA25604.1"/>
    <property type="molecule type" value="Genomic_DNA"/>
</dbReference>
<protein>
    <submittedName>
        <fullName evidence="2">Uncharacterized protein</fullName>
    </submittedName>
</protein>
<dbReference type="Proteomes" id="UP000276133">
    <property type="component" value="Unassembled WGS sequence"/>
</dbReference>
<dbReference type="AlphaFoldDB" id="A0A3M7RPX7"/>
<evidence type="ECO:0000313" key="2">
    <source>
        <dbReference type="EMBL" id="RNA25604.1"/>
    </source>
</evidence>
<proteinExistence type="predicted"/>
<evidence type="ECO:0000313" key="3">
    <source>
        <dbReference type="Proteomes" id="UP000276133"/>
    </source>
</evidence>
<sequence>MFKLILVLFFFLNSTQGDMTLEEMESKFPDICGLEKNITAIIADFSPEGQLTIAKTLHSINQYLRLEIMHTAAMVIDSEEINNLKEKSPELLEKIKELFGLRMEINGRLILGEGDRLLQLCEFNDRLREASKTLTYDEKMIVRGIVKKFEQRIKRRIPLIISQAVSDNKENIHVLMMKDSEKLQKVGKLITDFLEFARVMED</sequence>
<name>A0A3M7RPX7_BRAPC</name>
<organism evidence="2 3">
    <name type="scientific">Brachionus plicatilis</name>
    <name type="common">Marine rotifer</name>
    <name type="synonym">Brachionus muelleri</name>
    <dbReference type="NCBI Taxonomy" id="10195"/>
    <lineage>
        <taxon>Eukaryota</taxon>
        <taxon>Metazoa</taxon>
        <taxon>Spiralia</taxon>
        <taxon>Gnathifera</taxon>
        <taxon>Rotifera</taxon>
        <taxon>Eurotatoria</taxon>
        <taxon>Monogononta</taxon>
        <taxon>Pseudotrocha</taxon>
        <taxon>Ploima</taxon>
        <taxon>Brachionidae</taxon>
        <taxon>Brachionus</taxon>
    </lineage>
</organism>
<comment type="caution">
    <text evidence="2">The sequence shown here is derived from an EMBL/GenBank/DDBJ whole genome shotgun (WGS) entry which is preliminary data.</text>
</comment>
<keyword evidence="3" id="KW-1185">Reference proteome</keyword>